<dbReference type="InterPro" id="IPR050555">
    <property type="entry name" value="Bact_Solute-Bind_Prot2"/>
</dbReference>
<organism evidence="5 6">
    <name type="scientific">Streptomyces mangrovisoli</name>
    <dbReference type="NCBI Taxonomy" id="1428628"/>
    <lineage>
        <taxon>Bacteria</taxon>
        <taxon>Bacillati</taxon>
        <taxon>Actinomycetota</taxon>
        <taxon>Actinomycetes</taxon>
        <taxon>Kitasatosporales</taxon>
        <taxon>Streptomycetaceae</taxon>
        <taxon>Streptomyces</taxon>
    </lineage>
</organism>
<dbReference type="STRING" id="1428628.WN71_007735"/>
<dbReference type="PANTHER" id="PTHR30036">
    <property type="entry name" value="D-XYLOSE-BINDING PERIPLASMIC PROTEIN"/>
    <property type="match status" value="1"/>
</dbReference>
<comment type="caution">
    <text evidence="5">The sequence shown here is derived from an EMBL/GenBank/DDBJ whole genome shotgun (WGS) entry which is preliminary data.</text>
</comment>
<comment type="subcellular location">
    <subcellularLocation>
        <location evidence="1">Cell envelope</location>
    </subcellularLocation>
</comment>
<dbReference type="InterPro" id="IPR028082">
    <property type="entry name" value="Peripla_BP_I"/>
</dbReference>
<proteinExistence type="predicted"/>
<feature type="signal peptide" evidence="3">
    <location>
        <begin position="1"/>
        <end position="18"/>
    </location>
</feature>
<evidence type="ECO:0000256" key="2">
    <source>
        <dbReference type="ARBA" id="ARBA00022729"/>
    </source>
</evidence>
<dbReference type="RefSeq" id="WP_046584365.1">
    <property type="nucleotide sequence ID" value="NZ_LAVA02000016.1"/>
</dbReference>
<dbReference type="GO" id="GO:0030246">
    <property type="term" value="F:carbohydrate binding"/>
    <property type="evidence" value="ECO:0007669"/>
    <property type="project" value="TreeGrafter"/>
</dbReference>
<dbReference type="GO" id="GO:0030288">
    <property type="term" value="C:outer membrane-bounded periplasmic space"/>
    <property type="evidence" value="ECO:0007669"/>
    <property type="project" value="TreeGrafter"/>
</dbReference>
<keyword evidence="6" id="KW-1185">Reference proteome</keyword>
<evidence type="ECO:0000313" key="5">
    <source>
        <dbReference type="EMBL" id="OIJ68310.1"/>
    </source>
</evidence>
<sequence length="368" mass="38976">MRRFAVSLAASTMALSLAGCGVLNTSDDGADTDPSQSSDITVGLLLPEKANTRYAQFDHPTIKKWVASLTRNRGTTDYKNADQDSDVQASQMQKMIDEKVDVILLDAVDSHKIAPMVEKAKAAGIPVIAYDRLAEGPIDMYISFDNELAGKLQGRALVDALGSDADSSDKIVMVNGSPTDPSAEQYKTGALSEISSAVTIAKSYDTDGWNPDIAQSEMAEAINTLGKDNIAGVYSADDAMVSGIIKSFEAAGVSRLPPITGQDAELSAVQRVVTGQQLMTVYKSYTEEATVAARAAVLKVEGKDIEFEALGRDDVDSPTAKDIPAHLVSVVALTRKNIKSTVVADHIYTVDQICSASYAAACSAIGLK</sequence>
<evidence type="ECO:0000256" key="3">
    <source>
        <dbReference type="SAM" id="SignalP"/>
    </source>
</evidence>
<protein>
    <submittedName>
        <fullName evidence="5">ABC transporter substrate-binding protein</fullName>
    </submittedName>
</protein>
<evidence type="ECO:0000313" key="6">
    <source>
        <dbReference type="Proteomes" id="UP000034196"/>
    </source>
</evidence>
<keyword evidence="2 3" id="KW-0732">Signal</keyword>
<dbReference type="Pfam" id="PF13407">
    <property type="entry name" value="Peripla_BP_4"/>
    <property type="match status" value="1"/>
</dbReference>
<feature type="chain" id="PRO_5039025285" evidence="3">
    <location>
        <begin position="19"/>
        <end position="368"/>
    </location>
</feature>
<feature type="domain" description="Periplasmic binding protein" evidence="4">
    <location>
        <begin position="42"/>
        <end position="303"/>
    </location>
</feature>
<dbReference type="PROSITE" id="PS51257">
    <property type="entry name" value="PROKAR_LIPOPROTEIN"/>
    <property type="match status" value="1"/>
</dbReference>
<accession>A0A1J4P4D7</accession>
<evidence type="ECO:0000256" key="1">
    <source>
        <dbReference type="ARBA" id="ARBA00004196"/>
    </source>
</evidence>
<dbReference type="PANTHER" id="PTHR30036:SF1">
    <property type="entry name" value="D-XYLOSE-BINDING PERIPLASMIC PROTEIN"/>
    <property type="match status" value="1"/>
</dbReference>
<dbReference type="OrthoDB" id="9773673at2"/>
<dbReference type="SUPFAM" id="SSF53822">
    <property type="entry name" value="Periplasmic binding protein-like I"/>
    <property type="match status" value="1"/>
</dbReference>
<reference evidence="5" key="1">
    <citation type="submission" date="2016-10" db="EMBL/GenBank/DDBJ databases">
        <title>Genome sequence of Streptomyces mangrovisoli MUSC 149.</title>
        <authorList>
            <person name="Lee L.-H."/>
            <person name="Ser H.-L."/>
        </authorList>
    </citation>
    <scope>NUCLEOTIDE SEQUENCE [LARGE SCALE GENOMIC DNA]</scope>
    <source>
        <strain evidence="5">MUSC 149</strain>
    </source>
</reference>
<gene>
    <name evidence="5" type="ORF">WN71_007735</name>
</gene>
<dbReference type="AlphaFoldDB" id="A0A1J4P4D7"/>
<dbReference type="Gene3D" id="3.40.50.2300">
    <property type="match status" value="2"/>
</dbReference>
<evidence type="ECO:0000259" key="4">
    <source>
        <dbReference type="Pfam" id="PF13407"/>
    </source>
</evidence>
<name>A0A1J4P4D7_9ACTN</name>
<dbReference type="Proteomes" id="UP000034196">
    <property type="component" value="Unassembled WGS sequence"/>
</dbReference>
<dbReference type="InterPro" id="IPR025997">
    <property type="entry name" value="SBP_2_dom"/>
</dbReference>
<dbReference type="EMBL" id="LAVA02000016">
    <property type="protein sequence ID" value="OIJ68310.1"/>
    <property type="molecule type" value="Genomic_DNA"/>
</dbReference>